<evidence type="ECO:0000256" key="15">
    <source>
        <dbReference type="ARBA" id="ARBA00023137"/>
    </source>
</evidence>
<organism evidence="21 22">
    <name type="scientific">Planktothricoides raciborskii FACHB-1370</name>
    <dbReference type="NCBI Taxonomy" id="2949576"/>
    <lineage>
        <taxon>Bacteria</taxon>
        <taxon>Bacillati</taxon>
        <taxon>Cyanobacteriota</taxon>
        <taxon>Cyanophyceae</taxon>
        <taxon>Oscillatoriophycideae</taxon>
        <taxon>Oscillatoriales</taxon>
        <taxon>Oscillatoriaceae</taxon>
        <taxon>Planktothricoides</taxon>
    </lineage>
</organism>
<evidence type="ECO:0000256" key="1">
    <source>
        <dbReference type="ARBA" id="ARBA00004429"/>
    </source>
</evidence>
<evidence type="ECO:0000256" key="3">
    <source>
        <dbReference type="ARBA" id="ARBA00007316"/>
    </source>
</evidence>
<comment type="subcellular location">
    <subcellularLocation>
        <location evidence="1">Cell inner membrane</location>
        <topology evidence="1">Multi-pass membrane protein</topology>
    </subcellularLocation>
</comment>
<comment type="similarity">
    <text evidence="2">Belongs to the CpsC/CapA family.</text>
</comment>
<gene>
    <name evidence="21" type="ORF">H6G72_04860</name>
</gene>
<feature type="domain" description="AAA" evidence="20">
    <location>
        <begin position="576"/>
        <end position="725"/>
    </location>
</feature>
<dbReference type="Pfam" id="PF13614">
    <property type="entry name" value="AAA_31"/>
    <property type="match status" value="1"/>
</dbReference>
<evidence type="ECO:0000256" key="4">
    <source>
        <dbReference type="ARBA" id="ARBA00008883"/>
    </source>
</evidence>
<proteinExistence type="inferred from homology"/>
<dbReference type="EC" id="2.7.10.2" evidence="5"/>
<feature type="coiled-coil region" evidence="17">
    <location>
        <begin position="418"/>
        <end position="445"/>
    </location>
</feature>
<evidence type="ECO:0000256" key="9">
    <source>
        <dbReference type="ARBA" id="ARBA00022692"/>
    </source>
</evidence>
<keyword evidence="12" id="KW-0067">ATP-binding</keyword>
<keyword evidence="6" id="KW-1003">Cell membrane</keyword>
<dbReference type="InterPro" id="IPR050445">
    <property type="entry name" value="Bact_polysacc_biosynth/exp"/>
</dbReference>
<evidence type="ECO:0000313" key="21">
    <source>
        <dbReference type="EMBL" id="MBD2543193.1"/>
    </source>
</evidence>
<comment type="caution">
    <text evidence="21">The sequence shown here is derived from an EMBL/GenBank/DDBJ whole genome shotgun (WGS) entry which is preliminary data.</text>
</comment>
<dbReference type="InterPro" id="IPR003856">
    <property type="entry name" value="LPS_length_determ_N"/>
</dbReference>
<keyword evidence="15" id="KW-0829">Tyrosine-protein kinase</keyword>
<protein>
    <recommendedName>
        <fullName evidence="5">non-specific protein-tyrosine kinase</fullName>
        <ecNumber evidence="5">2.7.10.2</ecNumber>
    </recommendedName>
</protein>
<comment type="similarity">
    <text evidence="3">Belongs to the CpsD/CapB family.</text>
</comment>
<evidence type="ECO:0000256" key="7">
    <source>
        <dbReference type="ARBA" id="ARBA00022519"/>
    </source>
</evidence>
<evidence type="ECO:0000259" key="20">
    <source>
        <dbReference type="Pfam" id="PF13614"/>
    </source>
</evidence>
<dbReference type="SUPFAM" id="SSF52540">
    <property type="entry name" value="P-loop containing nucleoside triphosphate hydrolases"/>
    <property type="match status" value="1"/>
</dbReference>
<dbReference type="InterPro" id="IPR005702">
    <property type="entry name" value="Wzc-like_C"/>
</dbReference>
<dbReference type="InterPro" id="IPR027417">
    <property type="entry name" value="P-loop_NTPase"/>
</dbReference>
<keyword evidence="13 18" id="KW-1133">Transmembrane helix</keyword>
<dbReference type="Gene3D" id="3.40.50.300">
    <property type="entry name" value="P-loop containing nucleotide triphosphate hydrolases"/>
    <property type="match status" value="1"/>
</dbReference>
<dbReference type="Pfam" id="PF02706">
    <property type="entry name" value="Wzz"/>
    <property type="match status" value="1"/>
</dbReference>
<keyword evidence="22" id="KW-1185">Reference proteome</keyword>
<keyword evidence="9 18" id="KW-0812">Transmembrane</keyword>
<evidence type="ECO:0000256" key="2">
    <source>
        <dbReference type="ARBA" id="ARBA00006683"/>
    </source>
</evidence>
<keyword evidence="7" id="KW-0997">Cell inner membrane</keyword>
<evidence type="ECO:0000256" key="10">
    <source>
        <dbReference type="ARBA" id="ARBA00022741"/>
    </source>
</evidence>
<evidence type="ECO:0000259" key="19">
    <source>
        <dbReference type="Pfam" id="PF02706"/>
    </source>
</evidence>
<evidence type="ECO:0000256" key="14">
    <source>
        <dbReference type="ARBA" id="ARBA00023136"/>
    </source>
</evidence>
<reference evidence="21 22" key="1">
    <citation type="journal article" date="2020" name="ISME J.">
        <title>Comparative genomics reveals insights into cyanobacterial evolution and habitat adaptation.</title>
        <authorList>
            <person name="Chen M.Y."/>
            <person name="Teng W.K."/>
            <person name="Zhao L."/>
            <person name="Hu C.X."/>
            <person name="Zhou Y.K."/>
            <person name="Han B.P."/>
            <person name="Song L.R."/>
            <person name="Shu W.S."/>
        </authorList>
    </citation>
    <scope>NUCLEOTIDE SEQUENCE [LARGE SCALE GENOMIC DNA]</scope>
    <source>
        <strain evidence="21 22">FACHB-1370</strain>
    </source>
</reference>
<evidence type="ECO:0000313" key="22">
    <source>
        <dbReference type="Proteomes" id="UP000641954"/>
    </source>
</evidence>
<feature type="transmembrane region" description="Helical" evidence="18">
    <location>
        <begin position="51"/>
        <end position="69"/>
    </location>
</feature>
<sequence>MQTAPNSQPSSFDQNGKQPQIVPLSYLAEVPDADEEELDLGQLFAVIRRRAFVILGVAIAVTGAVWVWTDNQTPQYEGKFQLLVEPVTGEGANSLSSRLGALAGGLGMGIPGSSGSGVDYQSQIALLRSPKLMEPIIQQLKPKYPEVEYKTLVTGEKPPLIIEQKKEATKIIEVRYQDEDPEKIDFILKKLAENYLRYSFEDRQTNTRKGIQFIEEQLPQLRQRVDTLQGQLQKFRQDYNLIDPKIQGEQLAGQITKIDDQLLEAQTALIQQQQLYTTLRQQVGLDPDVAIASSVLSEAPSYQSQLSKLRELENQIAKELTRFTINSPQIQTMLEQRQQLEGMLSQEAQRALGREIVTVARVPEAQAFQNSVRVGLIQQMVAAASQIEVLKMRNQVLAQAAGMLSEYREQFPIVIRQYTDLMRELEVASQTLNQLLAQREQLRLEAAQSETPWEIIALPEIPRNEDGELIPFSPNLLRNLVLGAMLGLMLGFGAALLVEQLDFVFHNPEDLKQATDKPLLGLIPISDRAKQLASSSWIADSNGRERLQDDRDFGFLEAFRALNTNIRFLSTDQPIRAIAVASAVAAEGKSTAAVNLAQAAATMGQRVLLVDGDLRRPQVHAKLGILNRQGLSNVLATDLQAKDAIQRSPIEENLFILTAGTLPPDPIRLLSSQKMQQLMQQWSREFDLVILDTPPLKNVVDGRVLAGYTDGVVLVVSMRQTNRNTILQTLAELKTCGIKVLGTIANGVKPRSVSWYDYSYQYNAQNDAAFLSENTVKQSEKMDNG</sequence>
<dbReference type="Proteomes" id="UP000641954">
    <property type="component" value="Unassembled WGS sequence"/>
</dbReference>
<evidence type="ECO:0000256" key="11">
    <source>
        <dbReference type="ARBA" id="ARBA00022777"/>
    </source>
</evidence>
<evidence type="ECO:0000256" key="12">
    <source>
        <dbReference type="ARBA" id="ARBA00022840"/>
    </source>
</evidence>
<keyword evidence="11" id="KW-0418">Kinase</keyword>
<comment type="similarity">
    <text evidence="4">Belongs to the etk/wzc family.</text>
</comment>
<keyword evidence="10" id="KW-0547">Nucleotide-binding</keyword>
<dbReference type="NCBIfam" id="TIGR01007">
    <property type="entry name" value="eps_fam"/>
    <property type="match status" value="1"/>
</dbReference>
<dbReference type="EMBL" id="JACJSK010000005">
    <property type="protein sequence ID" value="MBD2543193.1"/>
    <property type="molecule type" value="Genomic_DNA"/>
</dbReference>
<dbReference type="InterPro" id="IPR025669">
    <property type="entry name" value="AAA_dom"/>
</dbReference>
<name>A0ABR8EAH9_9CYAN</name>
<keyword evidence="14 18" id="KW-0472">Membrane</keyword>
<dbReference type="CDD" id="cd05387">
    <property type="entry name" value="BY-kinase"/>
    <property type="match status" value="1"/>
</dbReference>
<evidence type="ECO:0000256" key="16">
    <source>
        <dbReference type="ARBA" id="ARBA00051245"/>
    </source>
</evidence>
<evidence type="ECO:0000256" key="5">
    <source>
        <dbReference type="ARBA" id="ARBA00011903"/>
    </source>
</evidence>
<comment type="catalytic activity">
    <reaction evidence="16">
        <text>L-tyrosyl-[protein] + ATP = O-phospho-L-tyrosyl-[protein] + ADP + H(+)</text>
        <dbReference type="Rhea" id="RHEA:10596"/>
        <dbReference type="Rhea" id="RHEA-COMP:10136"/>
        <dbReference type="Rhea" id="RHEA-COMP:20101"/>
        <dbReference type="ChEBI" id="CHEBI:15378"/>
        <dbReference type="ChEBI" id="CHEBI:30616"/>
        <dbReference type="ChEBI" id="CHEBI:46858"/>
        <dbReference type="ChEBI" id="CHEBI:61978"/>
        <dbReference type="ChEBI" id="CHEBI:456216"/>
        <dbReference type="EC" id="2.7.10.2"/>
    </reaction>
</comment>
<feature type="coiled-coil region" evidence="17">
    <location>
        <begin position="302"/>
        <end position="350"/>
    </location>
</feature>
<evidence type="ECO:0000256" key="6">
    <source>
        <dbReference type="ARBA" id="ARBA00022475"/>
    </source>
</evidence>
<keyword evidence="8" id="KW-0808">Transferase</keyword>
<keyword evidence="17" id="KW-0175">Coiled coil</keyword>
<evidence type="ECO:0000256" key="17">
    <source>
        <dbReference type="SAM" id="Coils"/>
    </source>
</evidence>
<feature type="coiled-coil region" evidence="17">
    <location>
        <begin position="211"/>
        <end position="238"/>
    </location>
</feature>
<accession>A0ABR8EAH9</accession>
<evidence type="ECO:0000256" key="8">
    <source>
        <dbReference type="ARBA" id="ARBA00022679"/>
    </source>
</evidence>
<evidence type="ECO:0000256" key="18">
    <source>
        <dbReference type="SAM" id="Phobius"/>
    </source>
</evidence>
<dbReference type="RefSeq" id="WP_054465461.1">
    <property type="nucleotide sequence ID" value="NZ_JACJSK010000005.1"/>
</dbReference>
<dbReference type="PANTHER" id="PTHR32309">
    <property type="entry name" value="TYROSINE-PROTEIN KINASE"/>
    <property type="match status" value="1"/>
</dbReference>
<evidence type="ECO:0000256" key="13">
    <source>
        <dbReference type="ARBA" id="ARBA00022989"/>
    </source>
</evidence>
<feature type="domain" description="Polysaccharide chain length determinant N-terminal" evidence="19">
    <location>
        <begin position="36"/>
        <end position="140"/>
    </location>
</feature>
<dbReference type="PANTHER" id="PTHR32309:SF13">
    <property type="entry name" value="FERRIC ENTEROBACTIN TRANSPORT PROTEIN FEPE"/>
    <property type="match status" value="1"/>
</dbReference>